<dbReference type="PIRSF" id="PIRSF010372">
    <property type="entry name" value="PaiB"/>
    <property type="match status" value="1"/>
</dbReference>
<protein>
    <submittedName>
        <fullName evidence="1">Transcriptional regulator PAI 2-type</fullName>
    </submittedName>
</protein>
<dbReference type="RefSeq" id="XP_040721843.1">
    <property type="nucleotide sequence ID" value="XM_040870282.1"/>
</dbReference>
<keyword evidence="2" id="KW-1185">Reference proteome</keyword>
<comment type="caution">
    <text evidence="1">The sequence shown here is derived from an EMBL/GenBank/DDBJ whole genome shotgun (WGS) entry which is preliminary data.</text>
</comment>
<reference evidence="1 2" key="1">
    <citation type="submission" date="2016-07" db="EMBL/GenBank/DDBJ databases">
        <title>Pervasive Adenine N6-methylation of Active Genes in Fungi.</title>
        <authorList>
            <consortium name="DOE Joint Genome Institute"/>
            <person name="Mondo S.J."/>
            <person name="Dannebaum R.O."/>
            <person name="Kuo R.C."/>
            <person name="Labutti K."/>
            <person name="Haridas S."/>
            <person name="Kuo A."/>
            <person name="Salamov A."/>
            <person name="Ahrendt S.R."/>
            <person name="Lipzen A."/>
            <person name="Sullivan W."/>
            <person name="Andreopoulos W.B."/>
            <person name="Clum A."/>
            <person name="Lindquist E."/>
            <person name="Daum C."/>
            <person name="Ramamoorthy G.K."/>
            <person name="Gryganskyi A."/>
            <person name="Culley D."/>
            <person name="Magnuson J.K."/>
            <person name="James T.Y."/>
            <person name="O'Malley M.A."/>
            <person name="Stajich J.E."/>
            <person name="Spatafora J.W."/>
            <person name="Visel A."/>
            <person name="Grigoriev I.V."/>
        </authorList>
    </citation>
    <scope>NUCLEOTIDE SEQUENCE [LARGE SCALE GENOMIC DNA]</scope>
    <source>
        <strain evidence="1 2">12-1054</strain>
    </source>
</reference>
<dbReference type="OMA" id="IYHDTKD"/>
<sequence>MYIRAVHAEGSLKELFAIIKQHPLGLFITHQPSELAATLQASHIPWVLDVDSGDANGFGRLRGHLARANPQAKALIEAANQFKEEALVMFTVPAHHYITPKFYKETKPTTGKVVPTWNYAAVQVYGKLRVFGDKSDEADVFLDKQIDDLSSLCEESMGYTGGDAPQPWQVSDAPAPYTAIMKKAIVGVEISITRIEGKNKMGQELKPGDRAGLLDGLESMETEVGSDMAERTRRHDPTRC</sequence>
<accession>A0A1Y2EPZ0</accession>
<organism evidence="1 2">
    <name type="scientific">Protomyces lactucae-debilis</name>
    <dbReference type="NCBI Taxonomy" id="2754530"/>
    <lineage>
        <taxon>Eukaryota</taxon>
        <taxon>Fungi</taxon>
        <taxon>Dikarya</taxon>
        <taxon>Ascomycota</taxon>
        <taxon>Taphrinomycotina</taxon>
        <taxon>Taphrinomycetes</taxon>
        <taxon>Taphrinales</taxon>
        <taxon>Protomycetaceae</taxon>
        <taxon>Protomyces</taxon>
    </lineage>
</organism>
<name>A0A1Y2EPZ0_PROLT</name>
<dbReference type="Pfam" id="PF04299">
    <property type="entry name" value="FMN_bind_2"/>
    <property type="match status" value="1"/>
</dbReference>
<dbReference type="InterPro" id="IPR012349">
    <property type="entry name" value="Split_barrel_FMN-bd"/>
</dbReference>
<proteinExistence type="predicted"/>
<dbReference type="AlphaFoldDB" id="A0A1Y2EPZ0"/>
<dbReference type="OrthoDB" id="2101473at2759"/>
<evidence type="ECO:0000313" key="1">
    <source>
        <dbReference type="EMBL" id="ORY73663.1"/>
    </source>
</evidence>
<dbReference type="PANTHER" id="PTHR35802">
    <property type="entry name" value="PROTEASE SYNTHASE AND SPORULATION PROTEIN PAI 2"/>
    <property type="match status" value="1"/>
</dbReference>
<dbReference type="SUPFAM" id="SSF50475">
    <property type="entry name" value="FMN-binding split barrel"/>
    <property type="match status" value="1"/>
</dbReference>
<gene>
    <name evidence="1" type="ORF">BCR37DRAFT_384697</name>
</gene>
<dbReference type="EMBL" id="MCFI01000033">
    <property type="protein sequence ID" value="ORY73663.1"/>
    <property type="molecule type" value="Genomic_DNA"/>
</dbReference>
<dbReference type="Gene3D" id="2.30.110.10">
    <property type="entry name" value="Electron Transport, Fmn-binding Protein, Chain A"/>
    <property type="match status" value="1"/>
</dbReference>
<evidence type="ECO:0000313" key="2">
    <source>
        <dbReference type="Proteomes" id="UP000193685"/>
    </source>
</evidence>
<dbReference type="Proteomes" id="UP000193685">
    <property type="component" value="Unassembled WGS sequence"/>
</dbReference>
<dbReference type="InterPro" id="IPR007396">
    <property type="entry name" value="TR_PAI2-type"/>
</dbReference>
<dbReference type="GeneID" id="63786881"/>
<dbReference type="PANTHER" id="PTHR35802:SF1">
    <property type="entry name" value="PROTEASE SYNTHASE AND SPORULATION PROTEIN PAI 2"/>
    <property type="match status" value="1"/>
</dbReference>